<dbReference type="Proteomes" id="UP000578077">
    <property type="component" value="Unassembled WGS sequence"/>
</dbReference>
<dbReference type="NCBIfam" id="TIGR01488">
    <property type="entry name" value="HAD-SF-IB"/>
    <property type="match status" value="1"/>
</dbReference>
<dbReference type="InterPro" id="IPR036412">
    <property type="entry name" value="HAD-like_sf"/>
</dbReference>
<evidence type="ECO:0000256" key="3">
    <source>
        <dbReference type="ARBA" id="ARBA00022801"/>
    </source>
</evidence>
<evidence type="ECO:0000256" key="1">
    <source>
        <dbReference type="ARBA" id="ARBA00009184"/>
    </source>
</evidence>
<keyword evidence="4" id="KW-0460">Magnesium</keyword>
<dbReference type="GO" id="GO:0046872">
    <property type="term" value="F:metal ion binding"/>
    <property type="evidence" value="ECO:0007669"/>
    <property type="project" value="UniProtKB-KW"/>
</dbReference>
<sequence length="213" mass="23053">MTFLHVFDMDGTLIRGTSASVQVARTCETEAELADLERAFSAGEIDTKAFAAALHAMWSDVTEEHVDRAFADTPFLDGIADVCADIRERGERSIVVTMSPDFFARRLLGFGFDDVAASRFPALPFARPLDPDAILVPQDKVRIVEESRQAAEIPVERCVAYGDSMSDAPLFGHLAHSVAVNADHHLAGIAGAEYRGTSLLEAYARGRELVAAA</sequence>
<dbReference type="RefSeq" id="WP_184634861.1">
    <property type="nucleotide sequence ID" value="NZ_BAABKT010000007.1"/>
</dbReference>
<dbReference type="Gene3D" id="3.40.50.1000">
    <property type="entry name" value="HAD superfamily/HAD-like"/>
    <property type="match status" value="1"/>
</dbReference>
<comment type="similarity">
    <text evidence="1">Belongs to the HAD-like hydrolase superfamily. SerB family.</text>
</comment>
<accession>A0A841E7T9</accession>
<gene>
    <name evidence="5" type="ORF">HNR25_002295</name>
</gene>
<dbReference type="PANTHER" id="PTHR43344">
    <property type="entry name" value="PHOSPHOSERINE PHOSPHATASE"/>
    <property type="match status" value="1"/>
</dbReference>
<dbReference type="PANTHER" id="PTHR43344:SF13">
    <property type="entry name" value="PHOSPHATASE RV3661-RELATED"/>
    <property type="match status" value="1"/>
</dbReference>
<evidence type="ECO:0000256" key="4">
    <source>
        <dbReference type="ARBA" id="ARBA00022842"/>
    </source>
</evidence>
<evidence type="ECO:0000313" key="5">
    <source>
        <dbReference type="EMBL" id="MBB5998544.1"/>
    </source>
</evidence>
<dbReference type="EC" id="3.1.3.3" evidence="5"/>
<proteinExistence type="inferred from homology"/>
<evidence type="ECO:0000256" key="2">
    <source>
        <dbReference type="ARBA" id="ARBA00022723"/>
    </source>
</evidence>
<organism evidence="5 6">
    <name type="scientific">Streptomonospora salina</name>
    <dbReference type="NCBI Taxonomy" id="104205"/>
    <lineage>
        <taxon>Bacteria</taxon>
        <taxon>Bacillati</taxon>
        <taxon>Actinomycetota</taxon>
        <taxon>Actinomycetes</taxon>
        <taxon>Streptosporangiales</taxon>
        <taxon>Nocardiopsidaceae</taxon>
        <taxon>Streptomonospora</taxon>
    </lineage>
</organism>
<evidence type="ECO:0000313" key="6">
    <source>
        <dbReference type="Proteomes" id="UP000578077"/>
    </source>
</evidence>
<comment type="caution">
    <text evidence="5">The sequence shown here is derived from an EMBL/GenBank/DDBJ whole genome shotgun (WGS) entry which is preliminary data.</text>
</comment>
<dbReference type="Pfam" id="PF12710">
    <property type="entry name" value="HAD"/>
    <property type="match status" value="1"/>
</dbReference>
<dbReference type="GO" id="GO:0016787">
    <property type="term" value="F:hydrolase activity"/>
    <property type="evidence" value="ECO:0007669"/>
    <property type="project" value="UniProtKB-KW"/>
</dbReference>
<keyword evidence="6" id="KW-1185">Reference proteome</keyword>
<name>A0A841E7T9_9ACTN</name>
<dbReference type="InterPro" id="IPR050582">
    <property type="entry name" value="HAD-like_SerB"/>
</dbReference>
<keyword evidence="2" id="KW-0479">Metal-binding</keyword>
<keyword evidence="3 5" id="KW-0378">Hydrolase</keyword>
<dbReference type="AlphaFoldDB" id="A0A841E7T9"/>
<dbReference type="InterPro" id="IPR023214">
    <property type="entry name" value="HAD_sf"/>
</dbReference>
<reference evidence="5 6" key="1">
    <citation type="submission" date="2020-08" db="EMBL/GenBank/DDBJ databases">
        <title>Sequencing the genomes of 1000 actinobacteria strains.</title>
        <authorList>
            <person name="Klenk H.-P."/>
        </authorList>
    </citation>
    <scope>NUCLEOTIDE SEQUENCE [LARGE SCALE GENOMIC DNA]</scope>
    <source>
        <strain evidence="5 6">DSM 44593</strain>
    </source>
</reference>
<dbReference type="SUPFAM" id="SSF56784">
    <property type="entry name" value="HAD-like"/>
    <property type="match status" value="1"/>
</dbReference>
<dbReference type="EMBL" id="JACHLY010000001">
    <property type="protein sequence ID" value="MBB5998544.1"/>
    <property type="molecule type" value="Genomic_DNA"/>
</dbReference>
<protein>
    <submittedName>
        <fullName evidence="5">Phosphoserine phosphatase</fullName>
        <ecNumber evidence="5">3.1.3.3</ecNumber>
    </submittedName>
</protein>